<dbReference type="PANTHER" id="PTHR42827">
    <property type="entry name" value="IRON-SULFUR CLUSTER-BINDING PROTEIN-RELATED"/>
    <property type="match status" value="1"/>
</dbReference>
<evidence type="ECO:0000313" key="2">
    <source>
        <dbReference type="Proteomes" id="UP000663651"/>
    </source>
</evidence>
<name>A0ABX7Q3I3_9BACT</name>
<gene>
    <name evidence="1" type="ORF">JZM60_01570</name>
</gene>
<reference evidence="1 2" key="1">
    <citation type="submission" date="2021-03" db="EMBL/GenBank/DDBJ databases">
        <title>Geobacter metallireducens gen. nov. sp. nov., a microorganism capable of coupling the complete oxidation of organic compounds to the reduction of iron and other metals.</title>
        <authorList>
            <person name="Li Y."/>
        </authorList>
    </citation>
    <scope>NUCLEOTIDE SEQUENCE [LARGE SCALE GENOMIC DNA]</scope>
    <source>
        <strain evidence="1 2">Jerry-YX</strain>
    </source>
</reference>
<dbReference type="PANTHER" id="PTHR42827:SF1">
    <property type="entry name" value="IRON-SULFUR CLUSTER-BINDING PROTEIN"/>
    <property type="match status" value="1"/>
</dbReference>
<evidence type="ECO:0000313" key="1">
    <source>
        <dbReference type="EMBL" id="QSV46012.1"/>
    </source>
</evidence>
<sequence>MEQRIQEEIRRFVAESPANRFHDDDGPYFDEPLVGFAAADDPLFCQYKRIIGDFHLTPGELLEGAATVIVWVLPVAEATRMSNRLESDLPSRKWALTRSHGETLNGLLRRHLTAYLEGLGRRAVAPQYSPLWLELPETPAGIASTWSERHAAYAAGLGTFSLSDGLITERGVAHRVGSVITDLMFSPTPRTFASHRHNCLRYREGTCGLCIGRCPVGAITFAGHDKALCREFVYGTAPRRVAERYGVPHTGCGLCQTRVPCEATVPRGKKSMV</sequence>
<dbReference type="EMBL" id="CP071382">
    <property type="protein sequence ID" value="QSV46012.1"/>
    <property type="molecule type" value="Genomic_DNA"/>
</dbReference>
<dbReference type="RefSeq" id="WP_207163801.1">
    <property type="nucleotide sequence ID" value="NZ_CP071382.1"/>
</dbReference>
<organism evidence="1 2">
    <name type="scientific">Geobacter benzoatilyticus</name>
    <dbReference type="NCBI Taxonomy" id="2815309"/>
    <lineage>
        <taxon>Bacteria</taxon>
        <taxon>Pseudomonadati</taxon>
        <taxon>Thermodesulfobacteriota</taxon>
        <taxon>Desulfuromonadia</taxon>
        <taxon>Geobacterales</taxon>
        <taxon>Geobacteraceae</taxon>
        <taxon>Geobacter</taxon>
    </lineage>
</organism>
<accession>A0ABX7Q3I3</accession>
<dbReference type="Proteomes" id="UP000663651">
    <property type="component" value="Chromosome"/>
</dbReference>
<proteinExistence type="predicted"/>
<protein>
    <submittedName>
        <fullName evidence="1">Epoxyqueuosine reductase</fullName>
    </submittedName>
</protein>
<keyword evidence="2" id="KW-1185">Reference proteome</keyword>